<dbReference type="RefSeq" id="YP_010755210.1">
    <property type="nucleotide sequence ID" value="NC_073468.1"/>
</dbReference>
<dbReference type="Gene3D" id="3.60.21.70">
    <property type="entry name" value="PhoD-like phosphatase"/>
    <property type="match status" value="1"/>
</dbReference>
<sequence>MNAPATGTGKLIAFTKTFEAGDTTYTLTRSGSDGWRIVPITISGWNSSATPVIGAIGTRAASGGTFSTTAPSITTPANDYTAMYIAMERTNAVDNAPTINNGFSLVFEAHNTSGDANPNAIVLADKPMPTAGAVGDTTGTFTNSHASNSSAFLYAIGTANQPVSTGRIGGHAVTHSGTSALTVGAARLGGSSVVAVLYNSSGTTELQRSTMTVNSTTSWGNAVFTGLTADTIYSVKFEVDGVLQTDVTIVRAKTKKAAGTPSSFIAIGGSCQFTASNNPVFRAMADKNPEFISHMGDLHYADPTTDTAWRTAVNSSLTASNFQYMLDRIPFHWTWDNHDRIILDAGASASPLNMGYTDPATNTQWRTFSGTVPDYLSSDSAGRMWQVGRVMFIQTDNWTMKDDPDAVAEPRTFLGAAQKQAFKNALQAANDSSDVALVVWWCSWTALNNANGRWASFNAETTELENFIDARPNLKKKMVIIGGDSHSLQADSGTRTGTQYRFKGIPSLNISGFNRNSWTGDGTTGWDIANGAITITNTPEQGWGAYSLLTITDNGKELRFRWEAKRVHQTGTTTYTEDTIAFFERSYGTDIQNAYMGNTQAQFVSMGNTRLWTREDKGSAYTPGTVA</sequence>
<reference evidence="1" key="1">
    <citation type="submission" date="2021-09" db="EMBL/GenBank/DDBJ databases">
        <authorList>
            <person name="Andersen S.H."/>
            <person name="Beall E.A."/>
            <person name="Cappelle B."/>
            <person name="Falteisek K.J."/>
            <person name="Fenske B.A."/>
            <person name="Gansluckner N.W."/>
            <person name="Gilbertson S.M."/>
            <person name="Krings K.J."/>
            <person name="Mobeck M."/>
            <person name="Odeku J.O."/>
            <person name="Poncelet M.E."/>
            <person name="Rohr J.R."/>
            <person name="Rolands L."/>
            <person name="Whipple C.D."/>
            <person name="Whipple E.M."/>
            <person name="Spring A.M."/>
            <person name="Klyczek K."/>
            <person name="Garlena R.A."/>
            <person name="Russell D.A."/>
            <person name="Pope W.H."/>
            <person name="Jacobs-Sera D."/>
            <person name="Hatfull G.F."/>
        </authorList>
    </citation>
    <scope>NUCLEOTIDE SEQUENCE</scope>
</reference>
<proteinExistence type="predicted"/>
<dbReference type="KEGG" id="vg:80019861"/>
<dbReference type="EMBL" id="OK040790">
    <property type="protein sequence ID" value="UDL15970.1"/>
    <property type="molecule type" value="Genomic_DNA"/>
</dbReference>
<accession>A0AAE8Y7K7</accession>
<dbReference type="Proteomes" id="UP000827768">
    <property type="component" value="Segment"/>
</dbReference>
<name>A0AAE8Y7K7_9CAUD</name>
<dbReference type="PANTHER" id="PTHR33987">
    <property type="entry name" value="CALCINEURIN-LIKE METALLO-PHOSPHOESTERASE SUPERFAMILY PROTEIN"/>
    <property type="match status" value="1"/>
</dbReference>
<dbReference type="PANTHER" id="PTHR33987:SF1">
    <property type="entry name" value="CALCINEURIN-LIKE METALLO-PHOSPHOESTERASE SUPERFAMILY PROTEIN"/>
    <property type="match status" value="1"/>
</dbReference>
<evidence type="ECO:0000313" key="1">
    <source>
        <dbReference type="EMBL" id="UDL15970.1"/>
    </source>
</evidence>
<organism evidence="1 2">
    <name type="scientific">Microbacterium phage Pumpernickel</name>
    <dbReference type="NCBI Taxonomy" id="2885983"/>
    <lineage>
        <taxon>Viruses</taxon>
        <taxon>Duplodnaviria</taxon>
        <taxon>Heunggongvirae</taxon>
        <taxon>Uroviricota</taxon>
        <taxon>Caudoviricetes</taxon>
        <taxon>Pumpernickelvirus</taxon>
        <taxon>Pumpernickelvirus pumpernickel</taxon>
    </lineage>
</organism>
<evidence type="ECO:0000313" key="2">
    <source>
        <dbReference type="Proteomes" id="UP000827768"/>
    </source>
</evidence>
<protein>
    <submittedName>
        <fullName evidence="1">Purple acid phosphatase</fullName>
    </submittedName>
</protein>
<dbReference type="InterPro" id="IPR029052">
    <property type="entry name" value="Metallo-depent_PP-like"/>
</dbReference>
<dbReference type="GeneID" id="80019861"/>
<gene>
    <name evidence="1" type="primary">220</name>
    <name evidence="1" type="ORF">SEA_PUMPERNICKEL_220</name>
</gene>
<keyword evidence="2" id="KW-1185">Reference proteome</keyword>
<dbReference type="SUPFAM" id="SSF56300">
    <property type="entry name" value="Metallo-dependent phosphatases"/>
    <property type="match status" value="1"/>
</dbReference>
<dbReference type="InterPro" id="IPR038607">
    <property type="entry name" value="PhoD-like_sf"/>
</dbReference>